<dbReference type="Gene3D" id="2.30.29.30">
    <property type="entry name" value="Pleckstrin-homology domain (PH domain)/Phosphotyrosine-binding domain (PTB)"/>
    <property type="match status" value="1"/>
</dbReference>
<evidence type="ECO:0000259" key="3">
    <source>
        <dbReference type="PROSITE" id="PS50003"/>
    </source>
</evidence>
<feature type="region of interest" description="Disordered" evidence="2">
    <location>
        <begin position="202"/>
        <end position="313"/>
    </location>
</feature>
<sequence>MSGNPDILEYYKNEHSKKPLRIINLNFCEQVGTSLTFNKKELQGSFVFDIKTSEHTFYVMAETEANMNKWVQSICQICDFTSRKSSIPSHSGQPTLLPPVSSHIQPALSTSTKHARGASLPQGTWQKSDTAVQKLAQGSLASYSHMKGSLTGYETENEDVYTFKTPNNTLCQEFRDLLMDNRESASWSAEFPGKTINKQGTILTIPMSPGNPPGHPSTALPIHRGPSQGSEIQPPPVNCDLKPDRKTKPTPLDLHLSPSLGPGSTTPLTPAPPSTASPSLHKASSTQTQEMQTPVSASPVPSGTDSPAPKKGTGKVNYIALDFQSDSLSPYRKPSTSSVTLDKKIGYAQVDKEKTQALQTTIQKWTDM</sequence>
<dbReference type="InterPro" id="IPR011993">
    <property type="entry name" value="PH-like_dom_sf"/>
</dbReference>
<protein>
    <recommendedName>
        <fullName evidence="3">PH domain-containing protein</fullName>
    </recommendedName>
</protein>
<evidence type="ECO:0000256" key="1">
    <source>
        <dbReference type="ARBA" id="ARBA00029462"/>
    </source>
</evidence>
<dbReference type="AlphaFoldDB" id="A0A1A6GW34"/>
<dbReference type="STRING" id="56216.A0A1A6GW34"/>
<dbReference type="EMBL" id="LZPO01066801">
    <property type="protein sequence ID" value="OBS69830.1"/>
    <property type="molecule type" value="Genomic_DNA"/>
</dbReference>
<organism evidence="4 5">
    <name type="scientific">Neotoma lepida</name>
    <name type="common">Desert woodrat</name>
    <dbReference type="NCBI Taxonomy" id="56216"/>
    <lineage>
        <taxon>Eukaryota</taxon>
        <taxon>Metazoa</taxon>
        <taxon>Chordata</taxon>
        <taxon>Craniata</taxon>
        <taxon>Vertebrata</taxon>
        <taxon>Euteleostomi</taxon>
        <taxon>Mammalia</taxon>
        <taxon>Eutheria</taxon>
        <taxon>Euarchontoglires</taxon>
        <taxon>Glires</taxon>
        <taxon>Rodentia</taxon>
        <taxon>Myomorpha</taxon>
        <taxon>Muroidea</taxon>
        <taxon>Cricetidae</taxon>
        <taxon>Neotominae</taxon>
        <taxon>Neotoma</taxon>
    </lineage>
</organism>
<evidence type="ECO:0000313" key="4">
    <source>
        <dbReference type="EMBL" id="OBS69830.1"/>
    </source>
</evidence>
<dbReference type="GO" id="GO:0005737">
    <property type="term" value="C:cytoplasm"/>
    <property type="evidence" value="ECO:0007669"/>
    <property type="project" value="TreeGrafter"/>
</dbReference>
<feature type="domain" description="PH" evidence="3">
    <location>
        <begin position="1"/>
        <end position="79"/>
    </location>
</feature>
<feature type="compositionally biased region" description="Low complexity" evidence="2">
    <location>
        <begin position="256"/>
        <end position="268"/>
    </location>
</feature>
<dbReference type="SUPFAM" id="SSF50729">
    <property type="entry name" value="PH domain-like"/>
    <property type="match status" value="1"/>
</dbReference>
<dbReference type="PROSITE" id="PS50003">
    <property type="entry name" value="PH_DOMAIN"/>
    <property type="match status" value="1"/>
</dbReference>
<dbReference type="Pfam" id="PF00169">
    <property type="entry name" value="PH"/>
    <property type="match status" value="1"/>
</dbReference>
<comment type="caution">
    <text evidence="4">The sequence shown here is derived from an EMBL/GenBank/DDBJ whole genome shotgun (WGS) entry which is preliminary data.</text>
</comment>
<comment type="similarity">
    <text evidence="1">Belongs to the GAB family.</text>
</comment>
<feature type="compositionally biased region" description="Polar residues" evidence="2">
    <location>
        <begin position="282"/>
        <end position="305"/>
    </location>
</feature>
<keyword evidence="5" id="KW-1185">Reference proteome</keyword>
<dbReference type="PANTHER" id="PTHR45960">
    <property type="entry name" value="GRB2-ASSOCIATED-BINDING PROTEIN"/>
    <property type="match status" value="1"/>
</dbReference>
<dbReference type="Proteomes" id="UP000092124">
    <property type="component" value="Unassembled WGS sequence"/>
</dbReference>
<dbReference type="GO" id="GO:0005068">
    <property type="term" value="F:transmembrane receptor protein tyrosine kinase adaptor activity"/>
    <property type="evidence" value="ECO:0007669"/>
    <property type="project" value="TreeGrafter"/>
</dbReference>
<accession>A0A1A6GW34</accession>
<dbReference type="InterPro" id="IPR001849">
    <property type="entry name" value="PH_domain"/>
</dbReference>
<gene>
    <name evidence="4" type="ORF">A6R68_01628</name>
</gene>
<dbReference type="InterPro" id="IPR046355">
    <property type="entry name" value="Gab1-4-like"/>
</dbReference>
<evidence type="ECO:0000256" key="2">
    <source>
        <dbReference type="SAM" id="MobiDB-lite"/>
    </source>
</evidence>
<evidence type="ECO:0000313" key="5">
    <source>
        <dbReference type="Proteomes" id="UP000092124"/>
    </source>
</evidence>
<name>A0A1A6GW34_NEOLE</name>
<reference evidence="4 5" key="1">
    <citation type="submission" date="2016-06" db="EMBL/GenBank/DDBJ databases">
        <title>The Draft Genome Sequence and Annotation of the Desert Woodrat Neotoma lepida.</title>
        <authorList>
            <person name="Campbell M."/>
            <person name="Oakeson K.F."/>
            <person name="Yandell M."/>
            <person name="Halpert J.R."/>
            <person name="Dearing D."/>
        </authorList>
    </citation>
    <scope>NUCLEOTIDE SEQUENCE [LARGE SCALE GENOMIC DNA]</scope>
    <source>
        <strain evidence="4">417</strain>
        <tissue evidence="4">Liver</tissue>
    </source>
</reference>
<proteinExistence type="inferred from homology"/>
<dbReference type="OrthoDB" id="360585at2759"/>
<dbReference type="PANTHER" id="PTHR45960:SF1">
    <property type="entry name" value="GRB2-ASSOCIATED-BINDING PROTEIN 2"/>
    <property type="match status" value="1"/>
</dbReference>